<keyword evidence="5" id="KW-1185">Reference proteome</keyword>
<sequence>MTGEETPVRRILVIDDEAAVRSMLTRALALWQFETVAVPTAEEGLAHLRAGERFACILLDLTMPGMGGEAALREIEAVAPGTPVALMSGFPRDDLAGQGRHFIAKPFDLETLHSLLERLAGP</sequence>
<dbReference type="PANTHER" id="PTHR44591:SF3">
    <property type="entry name" value="RESPONSE REGULATORY DOMAIN-CONTAINING PROTEIN"/>
    <property type="match status" value="1"/>
</dbReference>
<dbReference type="Pfam" id="PF00072">
    <property type="entry name" value="Response_reg"/>
    <property type="match status" value="1"/>
</dbReference>
<dbReference type="PROSITE" id="PS50110">
    <property type="entry name" value="RESPONSE_REGULATORY"/>
    <property type="match status" value="1"/>
</dbReference>
<dbReference type="CDD" id="cd00156">
    <property type="entry name" value="REC"/>
    <property type="match status" value="1"/>
</dbReference>
<dbReference type="PANTHER" id="PTHR44591">
    <property type="entry name" value="STRESS RESPONSE REGULATOR PROTEIN 1"/>
    <property type="match status" value="1"/>
</dbReference>
<evidence type="ECO:0000313" key="5">
    <source>
        <dbReference type="Proteomes" id="UP000326331"/>
    </source>
</evidence>
<keyword evidence="1 2" id="KW-0597">Phosphoprotein</keyword>
<dbReference type="SUPFAM" id="SSF52172">
    <property type="entry name" value="CheY-like"/>
    <property type="match status" value="1"/>
</dbReference>
<organism evidence="4 5">
    <name type="scientific">Tepidiforma bonchosmolovskayae</name>
    <dbReference type="NCBI Taxonomy" id="2601677"/>
    <lineage>
        <taxon>Bacteria</taxon>
        <taxon>Bacillati</taxon>
        <taxon>Chloroflexota</taxon>
        <taxon>Tepidiformia</taxon>
        <taxon>Tepidiformales</taxon>
        <taxon>Tepidiformaceae</taxon>
        <taxon>Tepidiforma</taxon>
    </lineage>
</organism>
<dbReference type="Proteomes" id="UP000326331">
    <property type="component" value="Chromosome"/>
</dbReference>
<dbReference type="SMART" id="SM00448">
    <property type="entry name" value="REC"/>
    <property type="match status" value="1"/>
</dbReference>
<gene>
    <name evidence="4" type="ORF">Tbon_07450</name>
</gene>
<dbReference type="InterPro" id="IPR001789">
    <property type="entry name" value="Sig_transdc_resp-reg_receiver"/>
</dbReference>
<dbReference type="Gene3D" id="3.40.50.2300">
    <property type="match status" value="1"/>
</dbReference>
<evidence type="ECO:0000256" key="2">
    <source>
        <dbReference type="PROSITE-ProRule" id="PRU00169"/>
    </source>
</evidence>
<feature type="domain" description="Response regulatory" evidence="3">
    <location>
        <begin position="10"/>
        <end position="120"/>
    </location>
</feature>
<protein>
    <submittedName>
        <fullName evidence="4">Response regulator</fullName>
    </submittedName>
</protein>
<evidence type="ECO:0000259" key="3">
    <source>
        <dbReference type="PROSITE" id="PS50110"/>
    </source>
</evidence>
<name>A0ABX6C1H7_9CHLR</name>
<evidence type="ECO:0000256" key="1">
    <source>
        <dbReference type="ARBA" id="ARBA00022553"/>
    </source>
</evidence>
<accession>A0ABX6C1H7</accession>
<dbReference type="InterPro" id="IPR050595">
    <property type="entry name" value="Bact_response_regulator"/>
</dbReference>
<dbReference type="EMBL" id="CP042829">
    <property type="protein sequence ID" value="QFG03137.1"/>
    <property type="molecule type" value="Genomic_DNA"/>
</dbReference>
<evidence type="ECO:0000313" key="4">
    <source>
        <dbReference type="EMBL" id="QFG03137.1"/>
    </source>
</evidence>
<reference evidence="4 5" key="1">
    <citation type="submission" date="2019-10" db="EMBL/GenBank/DDBJ databases">
        <title>Thermopilla bonchosmolovskayae gen. nov., sp. nov., a moderately thermophilic Chloroflexi bacterium from a Chukotka hot spring (Arctic, Russia), representing a novel classis Thermopillaia, which include previously uncultivated lineage OLB14.</title>
        <authorList>
            <person name="Kochetkova T.V."/>
            <person name="Zayulina K.S."/>
            <person name="Zhigarkov V.S."/>
            <person name="Minaev N.V."/>
            <person name="Novikov A."/>
            <person name="Toshchakov S.V."/>
            <person name="Elcheninov A.G."/>
            <person name="Kublanov I.V."/>
        </authorList>
    </citation>
    <scope>NUCLEOTIDE SEQUENCE [LARGE SCALE GENOMIC DNA]</scope>
    <source>
        <strain evidence="4 5">3753O</strain>
    </source>
</reference>
<dbReference type="InterPro" id="IPR011006">
    <property type="entry name" value="CheY-like_superfamily"/>
</dbReference>
<feature type="modified residue" description="4-aspartylphosphate" evidence="2">
    <location>
        <position position="60"/>
    </location>
</feature>
<dbReference type="RefSeq" id="WP_158067052.1">
    <property type="nucleotide sequence ID" value="NZ_CP042829.1"/>
</dbReference>
<proteinExistence type="predicted"/>